<gene>
    <name evidence="1" type="ORF">CMUST_10630</name>
</gene>
<dbReference type="AlphaFoldDB" id="A0A0G3H5K7"/>
<dbReference type="PATRIC" id="fig|571915.4.peg.2262"/>
<evidence type="ECO:0000313" key="2">
    <source>
        <dbReference type="Proteomes" id="UP000035199"/>
    </source>
</evidence>
<dbReference type="RefSeq" id="WP_047262468.1">
    <property type="nucleotide sequence ID" value="NZ_CP011542.1"/>
</dbReference>
<evidence type="ECO:0000313" key="1">
    <source>
        <dbReference type="EMBL" id="AKK06442.1"/>
    </source>
</evidence>
<reference evidence="2" key="2">
    <citation type="submission" date="2015-05" db="EMBL/GenBank/DDBJ databases">
        <title>Complete genome sequence of Corynebacterium mustelae DSM 45274, isolated from various tissues of a male ferret with lethal sepsis.</title>
        <authorList>
            <person name="Ruckert C."/>
            <person name="Albersmeier A."/>
            <person name="Winkler A."/>
            <person name="Tauch A."/>
        </authorList>
    </citation>
    <scope>NUCLEOTIDE SEQUENCE [LARGE SCALE GENOMIC DNA]</scope>
    <source>
        <strain evidence="2">DSM 45274</strain>
    </source>
</reference>
<reference evidence="1 2" key="1">
    <citation type="journal article" date="2015" name="Genome Announc.">
        <title>Complete Genome Sequence of the Type Strain Corynebacterium mustelae DSM 45274, Isolated from Various Tissues of a Male Ferret with Lethal Sepsis.</title>
        <authorList>
            <person name="Ruckert C."/>
            <person name="Eimer J."/>
            <person name="Winkler A."/>
            <person name="Tauch A."/>
        </authorList>
    </citation>
    <scope>NUCLEOTIDE SEQUENCE [LARGE SCALE GENOMIC DNA]</scope>
    <source>
        <strain evidence="1 2">DSM 45274</strain>
    </source>
</reference>
<dbReference type="OrthoDB" id="218750at2"/>
<sequence length="918" mass="101752">MIALRFSPHPTNAPLIAVAFRSPALSHPIVLLCPEPIVDSEVEALGMCGLSATGQSFCGFTSPRGLGFFERTLLHNPEHAHRARRLVARLRWARRQAIADPEKISAWAEKTAAKLRETAPKLCEFFLDEVARIFVGTRNFDHAQHFFSHAREAERGLCRTPDTIEVVRDFAALGLIDAATLSYEAHRDAGEMSPQDRCQFFGKLLLAQAHAGVSLYEEAFADLHHVSTQCGIDLGEVELDFVAAYLRTPAFRDTAAGPLESIAQLLPDVIARHPDSAEILLTVIPPKWQFVDYFHMLDKSGLWEVLRNDPDRLRRWFSTVVDCAGHTKFFSKTDKQCLEALLETGTALEGLTITIGVESPWSEDKYRFHPDFADVLCELGVRVRTRIEDPSAFTHFDLGAWEDNHHRDLSHLVACSDLEQQLLDSVTRCGRWRVFDALFDNPPTKALVARWIDRFNDQQRAAAGSFSTWIALDEELACFENLRQDPRLEAINPDACAGIMGADPAAELAEKIRRGTIAEYSWPTFEKIVGPHTLGKDQSVLGHFPEVFIEDDGHFYLINGTHERVFHTTENPEVYQVSLTDDDVFIIFEDRHTIASRSMWLSEGIPRPIYAEEFCYEGDYPLTIDGVPHLVTYPIAPGTPVSTFELGTHIGVGPVYVQSWEEDEDIVFVLLGTKTLTTAQFNAQLRAGTLPGVPLPEAAFGFLPGDAELDFSESFVVPATDTTEDSPLGVDAGLHYNFCFTSDSEPGKSWCITPLGAFCFTGKPFGVVPIPGHTDGDGDSPVWLIRKDSFGRTATLFDATTNTEFFPPYTGAGDFHALNSLPVSGFHHLRVRNEKVSSKMRSCTTGQAAEFLENPLAILDFAEGDETLAAAIAGMIPGTQWMSGANVKLPHLDSIPPPLRFLYEQLGPPPNSIENNSV</sequence>
<organism evidence="1 2">
    <name type="scientific">Corynebacterium mustelae</name>
    <dbReference type="NCBI Taxonomy" id="571915"/>
    <lineage>
        <taxon>Bacteria</taxon>
        <taxon>Bacillati</taxon>
        <taxon>Actinomycetota</taxon>
        <taxon>Actinomycetes</taxon>
        <taxon>Mycobacteriales</taxon>
        <taxon>Corynebacteriaceae</taxon>
        <taxon>Corynebacterium</taxon>
    </lineage>
</organism>
<name>A0A0G3H5K7_9CORY</name>
<accession>A0A0G3H5K7</accession>
<dbReference type="EMBL" id="CP011542">
    <property type="protein sequence ID" value="AKK06442.1"/>
    <property type="molecule type" value="Genomic_DNA"/>
</dbReference>
<protein>
    <submittedName>
        <fullName evidence="1">Uncharacterized protein</fullName>
    </submittedName>
</protein>
<dbReference type="Proteomes" id="UP000035199">
    <property type="component" value="Chromosome"/>
</dbReference>
<dbReference type="KEGG" id="cmv:CMUST_10630"/>
<dbReference type="STRING" id="571915.CMUST_10630"/>
<keyword evidence="2" id="KW-1185">Reference proteome</keyword>
<proteinExistence type="predicted"/>